<evidence type="ECO:0000256" key="6">
    <source>
        <dbReference type="SAM" id="MobiDB-lite"/>
    </source>
</evidence>
<dbReference type="GO" id="GO:0004672">
    <property type="term" value="F:protein kinase activity"/>
    <property type="evidence" value="ECO:0007669"/>
    <property type="project" value="InterPro"/>
</dbReference>
<evidence type="ECO:0000259" key="7">
    <source>
        <dbReference type="PROSITE" id="PS50011"/>
    </source>
</evidence>
<evidence type="ECO:0000256" key="3">
    <source>
        <dbReference type="ARBA" id="ARBA00022777"/>
    </source>
</evidence>
<dbReference type="PROSITE" id="PS50011">
    <property type="entry name" value="PROTEIN_KINASE_DOM"/>
    <property type="match status" value="1"/>
</dbReference>
<evidence type="ECO:0000256" key="5">
    <source>
        <dbReference type="ARBA" id="ARBA00037982"/>
    </source>
</evidence>
<feature type="region of interest" description="Disordered" evidence="6">
    <location>
        <begin position="731"/>
        <end position="753"/>
    </location>
</feature>
<keyword evidence="4" id="KW-0067">ATP-binding</keyword>
<comment type="caution">
    <text evidence="8">The sequence shown here is derived from an EMBL/GenBank/DDBJ whole genome shotgun (WGS) entry which is preliminary data.</text>
</comment>
<dbReference type="GO" id="GO:0005524">
    <property type="term" value="F:ATP binding"/>
    <property type="evidence" value="ECO:0007669"/>
    <property type="project" value="UniProtKB-KW"/>
</dbReference>
<evidence type="ECO:0000256" key="2">
    <source>
        <dbReference type="ARBA" id="ARBA00022741"/>
    </source>
</evidence>
<dbReference type="PROSITE" id="PS00108">
    <property type="entry name" value="PROTEIN_KINASE_ST"/>
    <property type="match status" value="1"/>
</dbReference>
<name>A0AA88KJW2_NAELO</name>
<dbReference type="InterPro" id="IPR050339">
    <property type="entry name" value="CC_SR_Kinase"/>
</dbReference>
<proteinExistence type="inferred from homology"/>
<dbReference type="PANTHER" id="PTHR11042">
    <property type="entry name" value="EUKARYOTIC TRANSLATION INITIATION FACTOR 2-ALPHA KINASE EIF2-ALPHA KINASE -RELATED"/>
    <property type="match status" value="1"/>
</dbReference>
<keyword evidence="2" id="KW-0547">Nucleotide-binding</keyword>
<keyword evidence="1" id="KW-0808">Transferase</keyword>
<dbReference type="RefSeq" id="XP_044547957.1">
    <property type="nucleotide sequence ID" value="XM_044695235.1"/>
</dbReference>
<dbReference type="SUPFAM" id="SSF56112">
    <property type="entry name" value="Protein kinase-like (PK-like)"/>
    <property type="match status" value="1"/>
</dbReference>
<dbReference type="AlphaFoldDB" id="A0AA88KJW2"/>
<reference evidence="8 9" key="1">
    <citation type="journal article" date="2018" name="BMC Genomics">
        <title>The genome of Naegleria lovaniensis, the basis for a comparative approach to unravel pathogenicity factors of the human pathogenic amoeba N. fowleri.</title>
        <authorList>
            <person name="Liechti N."/>
            <person name="Schurch N."/>
            <person name="Bruggmann R."/>
            <person name="Wittwer M."/>
        </authorList>
    </citation>
    <scope>NUCLEOTIDE SEQUENCE [LARGE SCALE GENOMIC DNA]</scope>
    <source>
        <strain evidence="8 9">ATCC 30569</strain>
    </source>
</reference>
<feature type="domain" description="Protein kinase" evidence="7">
    <location>
        <begin position="288"/>
        <end position="634"/>
    </location>
</feature>
<evidence type="ECO:0000313" key="9">
    <source>
        <dbReference type="Proteomes" id="UP000816034"/>
    </source>
</evidence>
<accession>A0AA88KJW2</accession>
<dbReference type="Gene3D" id="1.10.510.10">
    <property type="entry name" value="Transferase(Phosphotransferase) domain 1"/>
    <property type="match status" value="1"/>
</dbReference>
<keyword evidence="9" id="KW-1185">Reference proteome</keyword>
<dbReference type="GO" id="GO:0005634">
    <property type="term" value="C:nucleus"/>
    <property type="evidence" value="ECO:0007669"/>
    <property type="project" value="TreeGrafter"/>
</dbReference>
<evidence type="ECO:0000256" key="4">
    <source>
        <dbReference type="ARBA" id="ARBA00022840"/>
    </source>
</evidence>
<keyword evidence="3" id="KW-0418">Kinase</keyword>
<sequence>MTKSFDTKLEEIHQRRQFRMRTNIWCEGSEEFNRKLCIAEDLLQVTWLSEHEDHNHKKANGKVSIITDLRKSIEQMSTHINSFKKEEKEAYIQQHLYHSRLVIERFTEAKEAFNFVNMSRAYQLLLDCLYPTKIDSLGEGSELFHTNTKYHKLLQLSALYGFKMNAVKFGQEDKVNAEHAHPDFLKVVAIIRMFHSTLLQNMKPSENHVSEIKNLVTYGLLTEKKLVRVIGIKVFVPEFSRSPKSYKYHLFNVGVFPIEPSTEEEKQQLDTLISFLLEASRQTIFEENELIKRITKESIGRKRLTSTLFTTSDFSNGDKLVIRWQKTTDTLLTTTITLEEYLFEISTALGQGNSPKDIFLGKIDHSSQPVFVKIFRSNRFNLPLGNIFLSPNVKVEKNGIPCPQYVEISIEGKELNSIEKARSCVEKMHIITQLLLEIDNIHTKKIIHNDIKPSNIIILEKENFKHIKHDIATDEKKNNLLQEIRHHPTFYCKFIDFELAKTFDEEDGNICFLYGDLLESTAGTSKYNAPEKEITGPNFIHPKTDIFSLGLVFIELIVEIEINKKQLENTNDEIWTLIEAKCKELDTSKGQIIFNMLRKMVNNQRKERITARQCLQLLDITETVDTQDYTSIFFPDNQISLNGFNNVTIPSMHDTSIFFPSHIYTYSNSKSTLSMHETNEAPSSISFPRSKKIVSHKKIQCCKCTTGNCRHCHCSKEGCTSCKSINCDNKRNSEKIGGSENENYQPESKKVKK</sequence>
<dbReference type="InterPro" id="IPR008271">
    <property type="entry name" value="Ser/Thr_kinase_AS"/>
</dbReference>
<dbReference type="Proteomes" id="UP000816034">
    <property type="component" value="Unassembled WGS sequence"/>
</dbReference>
<dbReference type="EMBL" id="PYSW02000024">
    <property type="protein sequence ID" value="KAG2382278.1"/>
    <property type="molecule type" value="Genomic_DNA"/>
</dbReference>
<comment type="similarity">
    <text evidence="5">Belongs to the protein kinase superfamily. Ser/Thr protein kinase family. GCN2 subfamily.</text>
</comment>
<dbReference type="Pfam" id="PF00069">
    <property type="entry name" value="Pkinase"/>
    <property type="match status" value="1"/>
</dbReference>
<dbReference type="GO" id="GO:0005737">
    <property type="term" value="C:cytoplasm"/>
    <property type="evidence" value="ECO:0007669"/>
    <property type="project" value="TreeGrafter"/>
</dbReference>
<protein>
    <recommendedName>
        <fullName evidence="7">Protein kinase domain-containing protein</fullName>
    </recommendedName>
</protein>
<dbReference type="SMART" id="SM00220">
    <property type="entry name" value="S_TKc"/>
    <property type="match status" value="1"/>
</dbReference>
<organism evidence="8 9">
    <name type="scientific">Naegleria lovaniensis</name>
    <name type="common">Amoeba</name>
    <dbReference type="NCBI Taxonomy" id="51637"/>
    <lineage>
        <taxon>Eukaryota</taxon>
        <taxon>Discoba</taxon>
        <taxon>Heterolobosea</taxon>
        <taxon>Tetramitia</taxon>
        <taxon>Eutetramitia</taxon>
        <taxon>Vahlkampfiidae</taxon>
        <taxon>Naegleria</taxon>
    </lineage>
</organism>
<gene>
    <name evidence="8" type="ORF">C9374_005480</name>
</gene>
<dbReference type="InterPro" id="IPR000719">
    <property type="entry name" value="Prot_kinase_dom"/>
</dbReference>
<evidence type="ECO:0000313" key="8">
    <source>
        <dbReference type="EMBL" id="KAG2382278.1"/>
    </source>
</evidence>
<dbReference type="GeneID" id="68097935"/>
<evidence type="ECO:0000256" key="1">
    <source>
        <dbReference type="ARBA" id="ARBA00022679"/>
    </source>
</evidence>
<dbReference type="PANTHER" id="PTHR11042:SF190">
    <property type="entry name" value="MITOSIS INHIBITOR PROTEIN KINASE MIK1"/>
    <property type="match status" value="1"/>
</dbReference>
<dbReference type="InterPro" id="IPR011009">
    <property type="entry name" value="Kinase-like_dom_sf"/>
</dbReference>